<dbReference type="PROSITE" id="PS50033">
    <property type="entry name" value="UBX"/>
    <property type="match status" value="1"/>
</dbReference>
<dbReference type="EMBL" id="JADGJD010001004">
    <property type="protein sequence ID" value="KAJ3047224.1"/>
    <property type="molecule type" value="Genomic_DNA"/>
</dbReference>
<feature type="compositionally biased region" description="Polar residues" evidence="6">
    <location>
        <begin position="486"/>
        <end position="496"/>
    </location>
</feature>
<feature type="compositionally biased region" description="Basic and acidic residues" evidence="6">
    <location>
        <begin position="463"/>
        <end position="477"/>
    </location>
</feature>
<sequence length="496" mass="52540">MTDVCFWQGSVEEAVQAATLQKKLFVAFLTDNSPATSEFTRTLTTNAQLIDLLANQLVCIKLEKDSQPCQLFAQIYPIFATPALYIIKNGVCIEIILAVPTLPSSQEIHEKLSRHSGCLSHAGSSNEVDNVGVSSNAAGPSSANASGSDEIQTDFVVDESIQEFVGNSSDASKGADTVKDELRAEEDRSLKDDRESSSSATVEAVPVSVFISRAEEPHTLPINPVHASNTSVPAATTASPSTSSDITHAQTSSSPAAQPALAPIFSTQTTQSAQTPQRPIINIRKAPAELPPQEVADRPSLIPKIYDSSSLALRLPDGSVLRHKFDVGQKLRDVRSYVKENSQDIGGFEFVMNLPFKVYDDADESKTLKELDLVPSASLTLRPILKPSRTVPSIPGAPASAVSVGRSFVSGIGGIVLAIWALISGLVGGFFGAAGGRGAPATDEQRVGAGGEVIGTSGGGGRRSRDSGPRIRTLYDRDDSEDENRGTYNGNSTNQM</sequence>
<feature type="compositionally biased region" description="Gly residues" evidence="6">
    <location>
        <begin position="448"/>
        <end position="461"/>
    </location>
</feature>
<evidence type="ECO:0000256" key="5">
    <source>
        <dbReference type="ARBA" id="ARBA00046062"/>
    </source>
</evidence>
<dbReference type="PANTHER" id="PTHR46424:SF1">
    <property type="entry name" value="UBX DOMAIN-CONTAINING PROTEIN 4"/>
    <property type="match status" value="1"/>
</dbReference>
<feature type="region of interest" description="Disordered" evidence="6">
    <location>
        <begin position="220"/>
        <end position="258"/>
    </location>
</feature>
<feature type="domain" description="UBX" evidence="8">
    <location>
        <begin position="304"/>
        <end position="381"/>
    </location>
</feature>
<feature type="compositionally biased region" description="Basic and acidic residues" evidence="6">
    <location>
        <begin position="176"/>
        <end position="196"/>
    </location>
</feature>
<keyword evidence="7" id="KW-0472">Membrane</keyword>
<dbReference type="Gene3D" id="3.10.20.90">
    <property type="entry name" value="Phosphatidylinositol 3-kinase Catalytic Subunit, Chain A, domain 1"/>
    <property type="match status" value="1"/>
</dbReference>
<dbReference type="SUPFAM" id="SSF52833">
    <property type="entry name" value="Thioredoxin-like"/>
    <property type="match status" value="1"/>
</dbReference>
<keyword evidence="10" id="KW-1185">Reference proteome</keyword>
<comment type="subcellular location">
    <subcellularLocation>
        <location evidence="1">Endoplasmic reticulum membrane</location>
        <topology evidence="1">Peripheral membrane protein</topology>
    </subcellularLocation>
</comment>
<dbReference type="Proteomes" id="UP001212841">
    <property type="component" value="Unassembled WGS sequence"/>
</dbReference>
<evidence type="ECO:0000313" key="9">
    <source>
        <dbReference type="EMBL" id="KAJ3047224.1"/>
    </source>
</evidence>
<keyword evidence="7" id="KW-0812">Transmembrane</keyword>
<dbReference type="Gene3D" id="3.40.30.10">
    <property type="entry name" value="Glutaredoxin"/>
    <property type="match status" value="1"/>
</dbReference>
<dbReference type="Pfam" id="PF00789">
    <property type="entry name" value="UBX"/>
    <property type="match status" value="1"/>
</dbReference>
<feature type="compositionally biased region" description="Low complexity" evidence="6">
    <location>
        <begin position="227"/>
        <end position="258"/>
    </location>
</feature>
<dbReference type="InterPro" id="IPR001012">
    <property type="entry name" value="UBX_dom"/>
</dbReference>
<feature type="region of interest" description="Disordered" evidence="6">
    <location>
        <begin position="166"/>
        <end position="202"/>
    </location>
</feature>
<evidence type="ECO:0000313" key="10">
    <source>
        <dbReference type="Proteomes" id="UP001212841"/>
    </source>
</evidence>
<evidence type="ECO:0000256" key="3">
    <source>
        <dbReference type="ARBA" id="ARBA00038812"/>
    </source>
</evidence>
<evidence type="ECO:0000259" key="8">
    <source>
        <dbReference type="PROSITE" id="PS50033"/>
    </source>
</evidence>
<dbReference type="GO" id="GO:0036503">
    <property type="term" value="P:ERAD pathway"/>
    <property type="evidence" value="ECO:0007669"/>
    <property type="project" value="TreeGrafter"/>
</dbReference>
<evidence type="ECO:0000256" key="6">
    <source>
        <dbReference type="SAM" id="MobiDB-lite"/>
    </source>
</evidence>
<dbReference type="SUPFAM" id="SSF54236">
    <property type="entry name" value="Ubiquitin-like"/>
    <property type="match status" value="1"/>
</dbReference>
<dbReference type="GO" id="GO:0005789">
    <property type="term" value="C:endoplasmic reticulum membrane"/>
    <property type="evidence" value="ECO:0007669"/>
    <property type="project" value="UniProtKB-SubCell"/>
</dbReference>
<dbReference type="Pfam" id="PF23187">
    <property type="entry name" value="UBX7_N"/>
    <property type="match status" value="1"/>
</dbReference>
<protein>
    <recommendedName>
        <fullName evidence="4">UBX domain-containing protein 2</fullName>
    </recommendedName>
</protein>
<feature type="transmembrane region" description="Helical" evidence="7">
    <location>
        <begin position="408"/>
        <end position="431"/>
    </location>
</feature>
<proteinExistence type="predicted"/>
<name>A0AAD5S7R8_9FUNG</name>
<keyword evidence="7" id="KW-1133">Transmembrane helix</keyword>
<keyword evidence="2" id="KW-0834">Unfolded protein response</keyword>
<gene>
    <name evidence="9" type="ORF">HK097_000114</name>
</gene>
<evidence type="ECO:0000256" key="4">
    <source>
        <dbReference type="ARBA" id="ARBA00041575"/>
    </source>
</evidence>
<dbReference type="InterPro" id="IPR029071">
    <property type="entry name" value="Ubiquitin-like_domsf"/>
</dbReference>
<accession>A0AAD5S7R8</accession>
<dbReference type="AlphaFoldDB" id="A0AAD5S7R8"/>
<feature type="region of interest" description="Disordered" evidence="6">
    <location>
        <begin position="438"/>
        <end position="496"/>
    </location>
</feature>
<dbReference type="PANTHER" id="PTHR46424">
    <property type="entry name" value="UBX DOMAIN-CONTAINING PROTEIN 4"/>
    <property type="match status" value="1"/>
</dbReference>
<dbReference type="GO" id="GO:0006986">
    <property type="term" value="P:response to unfolded protein"/>
    <property type="evidence" value="ECO:0007669"/>
    <property type="project" value="UniProtKB-KW"/>
</dbReference>
<dbReference type="SMART" id="SM00166">
    <property type="entry name" value="UBX"/>
    <property type="match status" value="1"/>
</dbReference>
<comment type="subunit">
    <text evidence="3">Directly interacts with VCP. Interacts with UBQLN1. Forms a complex with VCP and UBQLN1.</text>
</comment>
<comment type="caution">
    <text evidence="9">The sequence shown here is derived from an EMBL/GenBank/DDBJ whole genome shotgun (WGS) entry which is preliminary data.</text>
</comment>
<comment type="function">
    <text evidence="5">Involved in endoplasmic reticulum-associated protein degradation (ERAD). Acts as a platform to recruit both UBQLN1 and VCP to the ER during ERAD.</text>
</comment>
<dbReference type="InterPro" id="IPR036249">
    <property type="entry name" value="Thioredoxin-like_sf"/>
</dbReference>
<evidence type="ECO:0000256" key="2">
    <source>
        <dbReference type="ARBA" id="ARBA00023230"/>
    </source>
</evidence>
<evidence type="ECO:0000256" key="7">
    <source>
        <dbReference type="SAM" id="Phobius"/>
    </source>
</evidence>
<reference evidence="9" key="1">
    <citation type="submission" date="2020-05" db="EMBL/GenBank/DDBJ databases">
        <title>Phylogenomic resolution of chytrid fungi.</title>
        <authorList>
            <person name="Stajich J.E."/>
            <person name="Amses K."/>
            <person name="Simmons R."/>
            <person name="Seto K."/>
            <person name="Myers J."/>
            <person name="Bonds A."/>
            <person name="Quandt C.A."/>
            <person name="Barry K."/>
            <person name="Liu P."/>
            <person name="Grigoriev I."/>
            <person name="Longcore J.E."/>
            <person name="James T.Y."/>
        </authorList>
    </citation>
    <scope>NUCLEOTIDE SEQUENCE</scope>
    <source>
        <strain evidence="9">JEL0318</strain>
    </source>
</reference>
<evidence type="ECO:0000256" key="1">
    <source>
        <dbReference type="ARBA" id="ARBA00004406"/>
    </source>
</evidence>
<organism evidence="9 10">
    <name type="scientific">Rhizophlyctis rosea</name>
    <dbReference type="NCBI Taxonomy" id="64517"/>
    <lineage>
        <taxon>Eukaryota</taxon>
        <taxon>Fungi</taxon>
        <taxon>Fungi incertae sedis</taxon>
        <taxon>Chytridiomycota</taxon>
        <taxon>Chytridiomycota incertae sedis</taxon>
        <taxon>Chytridiomycetes</taxon>
        <taxon>Rhizophlyctidales</taxon>
        <taxon>Rhizophlyctidaceae</taxon>
        <taxon>Rhizophlyctis</taxon>
    </lineage>
</organism>